<dbReference type="Gene3D" id="3.60.10.10">
    <property type="entry name" value="Endonuclease/exonuclease/phosphatase"/>
    <property type="match status" value="1"/>
</dbReference>
<accession>A0A8E0RYJ7</accession>
<feature type="signal peptide" evidence="3">
    <location>
        <begin position="1"/>
        <end position="19"/>
    </location>
</feature>
<evidence type="ECO:0000259" key="4">
    <source>
        <dbReference type="SMART" id="SM00128"/>
    </source>
</evidence>
<dbReference type="InterPro" id="IPR000300">
    <property type="entry name" value="IPPc"/>
</dbReference>
<keyword evidence="2" id="KW-1133">Transmembrane helix</keyword>
<evidence type="ECO:0000313" key="5">
    <source>
        <dbReference type="EMBL" id="KAA0192962.1"/>
    </source>
</evidence>
<dbReference type="GO" id="GO:0004439">
    <property type="term" value="F:phosphatidylinositol-4,5-bisphosphate 5-phosphatase activity"/>
    <property type="evidence" value="ECO:0007669"/>
    <property type="project" value="TreeGrafter"/>
</dbReference>
<feature type="domain" description="Inositol polyphosphate-related phosphatase" evidence="4">
    <location>
        <begin position="13"/>
        <end position="351"/>
    </location>
</feature>
<proteinExistence type="predicted"/>
<evidence type="ECO:0000313" key="6">
    <source>
        <dbReference type="Proteomes" id="UP000728185"/>
    </source>
</evidence>
<dbReference type="InterPro" id="IPR036691">
    <property type="entry name" value="Endo/exonu/phosph_ase_sf"/>
</dbReference>
<keyword evidence="2" id="KW-0812">Transmembrane</keyword>
<feature type="region of interest" description="Disordered" evidence="1">
    <location>
        <begin position="277"/>
        <end position="305"/>
    </location>
</feature>
<dbReference type="OrthoDB" id="62798at2759"/>
<keyword evidence="2" id="KW-0472">Membrane</keyword>
<feature type="region of interest" description="Disordered" evidence="1">
    <location>
        <begin position="470"/>
        <end position="502"/>
    </location>
</feature>
<feature type="transmembrane region" description="Helical" evidence="2">
    <location>
        <begin position="540"/>
        <end position="560"/>
    </location>
</feature>
<name>A0A8E0RYJ7_9TREM</name>
<evidence type="ECO:0000256" key="3">
    <source>
        <dbReference type="SAM" id="SignalP"/>
    </source>
</evidence>
<keyword evidence="3" id="KW-0732">Signal</keyword>
<protein>
    <submittedName>
        <fullName evidence="5">Phosphatidylinositol 45 bisphosphate</fullName>
    </submittedName>
</protein>
<dbReference type="EMBL" id="LUCM01005328">
    <property type="protein sequence ID" value="KAA0192962.1"/>
    <property type="molecule type" value="Genomic_DNA"/>
</dbReference>
<keyword evidence="6" id="KW-1185">Reference proteome</keyword>
<comment type="caution">
    <text evidence="5">The sequence shown here is derived from an EMBL/GenBank/DDBJ whole genome shotgun (WGS) entry which is preliminary data.</text>
</comment>
<dbReference type="PANTHER" id="PTHR11200:SF275">
    <property type="entry name" value="LD06095P"/>
    <property type="match status" value="1"/>
</dbReference>
<dbReference type="AlphaFoldDB" id="A0A8E0RYJ7"/>
<feature type="compositionally biased region" description="Low complexity" evidence="1">
    <location>
        <begin position="470"/>
        <end position="486"/>
    </location>
</feature>
<dbReference type="PANTHER" id="PTHR11200">
    <property type="entry name" value="INOSITOL 5-PHOSPHATASE"/>
    <property type="match status" value="1"/>
</dbReference>
<dbReference type="SUPFAM" id="SSF56219">
    <property type="entry name" value="DNase I-like"/>
    <property type="match status" value="1"/>
</dbReference>
<evidence type="ECO:0000256" key="2">
    <source>
        <dbReference type="SAM" id="Phobius"/>
    </source>
</evidence>
<dbReference type="SMART" id="SM00128">
    <property type="entry name" value="IPPc"/>
    <property type="match status" value="1"/>
</dbReference>
<dbReference type="InterPro" id="IPR046985">
    <property type="entry name" value="IP5"/>
</dbReference>
<evidence type="ECO:0000256" key="1">
    <source>
        <dbReference type="SAM" id="MobiDB-lite"/>
    </source>
</evidence>
<feature type="compositionally biased region" description="Low complexity" evidence="1">
    <location>
        <begin position="277"/>
        <end position="291"/>
    </location>
</feature>
<feature type="chain" id="PRO_5034276383" evidence="3">
    <location>
        <begin position="20"/>
        <end position="583"/>
    </location>
</feature>
<dbReference type="Proteomes" id="UP000728185">
    <property type="component" value="Unassembled WGS sequence"/>
</dbReference>
<sequence length="583" mass="65846">MPFLKYVLSYVTFISSVRCVTWNVGDEAPPQSDFRQLLGLTADKPPDVIGVALQEVVNDDAWRKALIAHVHPSGYVLIKSRNCWAIWMYVFLRRNLLPAITNIESESTPSGYAGVMGNKGGVSVRFEICGVNLILLSCHFTAHKEKQHDRLNDYLDIINHQSFRDEDVNVILDHDYVFWMGDLNFRLENITKNEAEQLIVENRLSELLKHDQLNIMRDKKLIFQDFNEGEITFPPTFKFDKGTEIYDSSKKRRIPAWTDRILYMVHRDYAIDHHLNVNPNLNRRSPSPSRRTPVRGPPSEVERKYPSGSFKTKIAHHPEIVLVEYTSLPEYRHSDHRPVVGTFQFAVPSRWFSLPIEFIEPKIDRHPRSEDLKFAYSINDPPTLLNLSDTDPILLSRPRLPNQSMAQLTILTALNKALMEKTEESGPSLTPSAMQVAMFDWIGLYPADFANLEDDYLTYVYAPPATTSGCHGSSSGGTSSTNNNNTGAGGGGGRSSSPAHISCHTGRVSARSIAELKNQSIVLVYWSRKKKCPQGYSTPIMVSVLFFLMHYIICAFSLLISHPESFDCKTALKNLARVDGTVA</sequence>
<organism evidence="5 6">
    <name type="scientific">Fasciolopsis buskii</name>
    <dbReference type="NCBI Taxonomy" id="27845"/>
    <lineage>
        <taxon>Eukaryota</taxon>
        <taxon>Metazoa</taxon>
        <taxon>Spiralia</taxon>
        <taxon>Lophotrochozoa</taxon>
        <taxon>Platyhelminthes</taxon>
        <taxon>Trematoda</taxon>
        <taxon>Digenea</taxon>
        <taxon>Plagiorchiida</taxon>
        <taxon>Echinostomata</taxon>
        <taxon>Echinostomatoidea</taxon>
        <taxon>Fasciolidae</taxon>
        <taxon>Fasciolopsis</taxon>
    </lineage>
</organism>
<dbReference type="GO" id="GO:0046856">
    <property type="term" value="P:phosphatidylinositol dephosphorylation"/>
    <property type="evidence" value="ECO:0007669"/>
    <property type="project" value="InterPro"/>
</dbReference>
<reference evidence="5" key="1">
    <citation type="submission" date="2019-05" db="EMBL/GenBank/DDBJ databases">
        <title>Annotation for the trematode Fasciolopsis buski.</title>
        <authorList>
            <person name="Choi Y.-J."/>
        </authorList>
    </citation>
    <scope>NUCLEOTIDE SEQUENCE</scope>
    <source>
        <strain evidence="5">HT</strain>
        <tissue evidence="5">Whole worm</tissue>
    </source>
</reference>
<gene>
    <name evidence="5" type="ORF">FBUS_01947</name>
</gene>
<dbReference type="Pfam" id="PF22669">
    <property type="entry name" value="Exo_endo_phos2"/>
    <property type="match status" value="1"/>
</dbReference>